<organism evidence="1 2">
    <name type="scientific">Apatococcus lobatus</name>
    <dbReference type="NCBI Taxonomy" id="904363"/>
    <lineage>
        <taxon>Eukaryota</taxon>
        <taxon>Viridiplantae</taxon>
        <taxon>Chlorophyta</taxon>
        <taxon>core chlorophytes</taxon>
        <taxon>Trebouxiophyceae</taxon>
        <taxon>Chlorellales</taxon>
        <taxon>Chlorellaceae</taxon>
        <taxon>Apatococcus</taxon>
    </lineage>
</organism>
<dbReference type="Proteomes" id="UP001438707">
    <property type="component" value="Unassembled WGS sequence"/>
</dbReference>
<dbReference type="EMBL" id="JALJOS010000001">
    <property type="protein sequence ID" value="KAK9844926.1"/>
    <property type="molecule type" value="Genomic_DNA"/>
</dbReference>
<gene>
    <name evidence="1" type="ORF">WJX74_008732</name>
</gene>
<evidence type="ECO:0000313" key="2">
    <source>
        <dbReference type="Proteomes" id="UP001438707"/>
    </source>
</evidence>
<keyword evidence="2" id="KW-1185">Reference proteome</keyword>
<name>A0AAW1SH18_9CHLO</name>
<reference evidence="1 2" key="1">
    <citation type="journal article" date="2024" name="Nat. Commun.">
        <title>Phylogenomics reveals the evolutionary origins of lichenization in chlorophyte algae.</title>
        <authorList>
            <person name="Puginier C."/>
            <person name="Libourel C."/>
            <person name="Otte J."/>
            <person name="Skaloud P."/>
            <person name="Haon M."/>
            <person name="Grisel S."/>
            <person name="Petersen M."/>
            <person name="Berrin J.G."/>
            <person name="Delaux P.M."/>
            <person name="Dal Grande F."/>
            <person name="Keller J."/>
        </authorList>
    </citation>
    <scope>NUCLEOTIDE SEQUENCE [LARGE SCALE GENOMIC DNA]</scope>
    <source>
        <strain evidence="1 2">SAG 2145</strain>
    </source>
</reference>
<protein>
    <submittedName>
        <fullName evidence="1">Uncharacterized protein</fullName>
    </submittedName>
</protein>
<proteinExistence type="predicted"/>
<evidence type="ECO:0000313" key="1">
    <source>
        <dbReference type="EMBL" id="KAK9844926.1"/>
    </source>
</evidence>
<comment type="caution">
    <text evidence="1">The sequence shown here is derived from an EMBL/GenBank/DDBJ whole genome shotgun (WGS) entry which is preliminary data.</text>
</comment>
<dbReference type="AlphaFoldDB" id="A0AAW1SH18"/>
<sequence>MLFCLVSRQEDSFRQWNGPKNWKVDLASLILSSQDAGTRGHCCWSYPPQTQTCWANGKHLKGTAASVKDNCLGNGSLFLLAVLVLLILSPDQLTLKRLVVLSSRGELQFGAAPAASKSGASAVLCHPGKPSPPSVMLFSLGKAGS</sequence>
<accession>A0AAW1SH18</accession>